<dbReference type="InterPro" id="IPR011444">
    <property type="entry name" value="DUF1549"/>
</dbReference>
<feature type="domain" description="DUF1549" evidence="3">
    <location>
        <begin position="38"/>
        <end position="110"/>
    </location>
</feature>
<dbReference type="Pfam" id="PF07587">
    <property type="entry name" value="PSD1"/>
    <property type="match status" value="1"/>
</dbReference>
<dbReference type="EMBL" id="LR593886">
    <property type="protein sequence ID" value="VTR93936.1"/>
    <property type="molecule type" value="Genomic_DNA"/>
</dbReference>
<dbReference type="InterPro" id="IPR022655">
    <property type="entry name" value="DUF1553"/>
</dbReference>
<protein>
    <recommendedName>
        <fullName evidence="7">DUF1549 domain-containing protein</fullName>
    </recommendedName>
</protein>
<organism evidence="5 6">
    <name type="scientific">Gemmata massiliana</name>
    <dbReference type="NCBI Taxonomy" id="1210884"/>
    <lineage>
        <taxon>Bacteria</taxon>
        <taxon>Pseudomonadati</taxon>
        <taxon>Planctomycetota</taxon>
        <taxon>Planctomycetia</taxon>
        <taxon>Gemmatales</taxon>
        <taxon>Gemmataceae</taxon>
        <taxon>Gemmata</taxon>
    </lineage>
</organism>
<feature type="compositionally biased region" description="Low complexity" evidence="1">
    <location>
        <begin position="583"/>
        <end position="599"/>
    </location>
</feature>
<evidence type="ECO:0000313" key="6">
    <source>
        <dbReference type="Proteomes" id="UP000464178"/>
    </source>
</evidence>
<dbReference type="Pfam" id="PF07583">
    <property type="entry name" value="PSCyt2"/>
    <property type="match status" value="2"/>
</dbReference>
<dbReference type="KEGG" id="gms:SOIL9_37780"/>
<keyword evidence="6" id="KW-1185">Reference proteome</keyword>
<feature type="chain" id="PRO_5026717259" description="DUF1549 domain-containing protein" evidence="2">
    <location>
        <begin position="20"/>
        <end position="631"/>
    </location>
</feature>
<keyword evidence="2" id="KW-0732">Signal</keyword>
<feature type="domain" description="DUF1553" evidence="4">
    <location>
        <begin position="345"/>
        <end position="470"/>
    </location>
</feature>
<evidence type="ECO:0000256" key="2">
    <source>
        <dbReference type="SAM" id="SignalP"/>
    </source>
</evidence>
<feature type="signal peptide" evidence="2">
    <location>
        <begin position="1"/>
        <end position="19"/>
    </location>
</feature>
<dbReference type="PANTHER" id="PTHR35889">
    <property type="entry name" value="CYCLOINULO-OLIGOSACCHARIDE FRUCTANOTRANSFERASE-RELATED"/>
    <property type="match status" value="1"/>
</dbReference>
<name>A0A6P2D013_9BACT</name>
<evidence type="ECO:0000313" key="5">
    <source>
        <dbReference type="EMBL" id="VTR93936.1"/>
    </source>
</evidence>
<accession>A0A6P2D013</accession>
<dbReference type="PANTHER" id="PTHR35889:SF3">
    <property type="entry name" value="F-BOX DOMAIN-CONTAINING PROTEIN"/>
    <property type="match status" value="1"/>
</dbReference>
<dbReference type="AlphaFoldDB" id="A0A6P2D013"/>
<reference evidence="5 6" key="1">
    <citation type="submission" date="2019-05" db="EMBL/GenBank/DDBJ databases">
        <authorList>
            <consortium name="Science for Life Laboratories"/>
        </authorList>
    </citation>
    <scope>NUCLEOTIDE SEQUENCE [LARGE SCALE GENOMIC DNA]</scope>
    <source>
        <strain evidence="5">Soil9</strain>
    </source>
</reference>
<evidence type="ECO:0000259" key="4">
    <source>
        <dbReference type="Pfam" id="PF07587"/>
    </source>
</evidence>
<sequence length="631" mass="71232">MIRSLLLLGVLCAAAQTSAAVDDPKPATPTGVTPQTQKINELIAKKWEEAGIKKPAERATDNEFMRRVFIDLVGRIPTVEEIQDFEQDRGPNKRVRLVQRLLQERKYTPKVNGKAVTAISGLSKFPIDYSAAYARNFAEIWSVWLLTRSGVDPIYREQLMMWLEDQLDNNSAYRDFVTGLITATGKSNENGAVHFVFRHLGDAIQSDMKGQRVDLEEFGKYDNVPVTSRVTKLFLGIQTQCTQCHDHPQAKEWLQADFWGVNAFFRQTEKVGLQNNMQKKAMQTPNFVELREMPNWNKKGMVLYERRDGQRRASYPVMLKDLVQAEKGEKSAKNLVSASAGTKTRRQILADWVIQHDNFEKAYVNRLWGHLFGRGLQKDPTVDDFKSDNEVVHPELLAYLGEQFKNYNHDTKKLLEWICTSDVYQLSHVTGKEKIGGKSLTHSDFDPYFARMPLKAMSPEVLFDSLSLATRAEGRLKEAEYKALKLSWTGKLVRNFGDDEGNELSFNGTVVQALLLMNGKDLNDQVGTARDKGVVADVVKKHRGTPNSIYGELFMMTVSRHPSREEIVKLEQVRNGRATINLSAPAPKGTTTPKPSSGGVAAVPGALPDDVTFYQDVFWALLNTNEFMLNH</sequence>
<feature type="region of interest" description="Disordered" evidence="1">
    <location>
        <begin position="581"/>
        <end position="600"/>
    </location>
</feature>
<evidence type="ECO:0000259" key="3">
    <source>
        <dbReference type="Pfam" id="PF07583"/>
    </source>
</evidence>
<dbReference type="RefSeq" id="WP_162668581.1">
    <property type="nucleotide sequence ID" value="NZ_LR593886.1"/>
</dbReference>
<feature type="domain" description="DUF1549" evidence="3">
    <location>
        <begin position="132"/>
        <end position="269"/>
    </location>
</feature>
<dbReference type="Proteomes" id="UP000464178">
    <property type="component" value="Chromosome"/>
</dbReference>
<evidence type="ECO:0008006" key="7">
    <source>
        <dbReference type="Google" id="ProtNLM"/>
    </source>
</evidence>
<gene>
    <name evidence="5" type="ORF">SOIL9_37780</name>
</gene>
<evidence type="ECO:0000256" key="1">
    <source>
        <dbReference type="SAM" id="MobiDB-lite"/>
    </source>
</evidence>
<proteinExistence type="predicted"/>